<evidence type="ECO:0000256" key="6">
    <source>
        <dbReference type="SAM" id="Phobius"/>
    </source>
</evidence>
<evidence type="ECO:0008006" key="8">
    <source>
        <dbReference type="Google" id="ProtNLM"/>
    </source>
</evidence>
<feature type="transmembrane region" description="Helical" evidence="6">
    <location>
        <begin position="12"/>
        <end position="32"/>
    </location>
</feature>
<dbReference type="NCBIfam" id="TIGR02229">
    <property type="entry name" value="caa3_sub_IV"/>
    <property type="match status" value="1"/>
</dbReference>
<evidence type="ECO:0000313" key="7">
    <source>
        <dbReference type="EMBL" id="SVA35665.1"/>
    </source>
</evidence>
<evidence type="ECO:0000256" key="2">
    <source>
        <dbReference type="ARBA" id="ARBA00022475"/>
    </source>
</evidence>
<evidence type="ECO:0000256" key="4">
    <source>
        <dbReference type="ARBA" id="ARBA00022989"/>
    </source>
</evidence>
<gene>
    <name evidence="7" type="ORF">METZ01_LOCUS88519</name>
</gene>
<dbReference type="InterPro" id="IPR005171">
    <property type="entry name" value="Cyt_c_oxidase_su4_prok"/>
</dbReference>
<dbReference type="EMBL" id="UINC01007918">
    <property type="protein sequence ID" value="SVA35665.1"/>
    <property type="molecule type" value="Genomic_DNA"/>
</dbReference>
<evidence type="ECO:0000256" key="3">
    <source>
        <dbReference type="ARBA" id="ARBA00022692"/>
    </source>
</evidence>
<dbReference type="AlphaFoldDB" id="A0A381V5N9"/>
<organism evidence="7">
    <name type="scientific">marine metagenome</name>
    <dbReference type="NCBI Taxonomy" id="408172"/>
    <lineage>
        <taxon>unclassified sequences</taxon>
        <taxon>metagenomes</taxon>
        <taxon>ecological metagenomes</taxon>
    </lineage>
</organism>
<dbReference type="InterPro" id="IPR011743">
    <property type="entry name" value="Caa3_sub_IV"/>
</dbReference>
<proteinExistence type="predicted"/>
<sequence length="110" mass="11762">MDATQDIKKEISGYMKVFGALAVLTIVTVAVGSLKFGIGLAIVIAMVIATVKGSLVASFFMHLAHEKKLIYLLLCITLVFLMALFFITFGTIGDQVGEKIVPESISSGVH</sequence>
<protein>
    <recommendedName>
        <fullName evidence="8">Cytochrome-c oxidase</fullName>
    </recommendedName>
</protein>
<keyword evidence="4 6" id="KW-1133">Transmembrane helix</keyword>
<keyword evidence="5 6" id="KW-0472">Membrane</keyword>
<evidence type="ECO:0000256" key="1">
    <source>
        <dbReference type="ARBA" id="ARBA00004651"/>
    </source>
</evidence>
<dbReference type="Pfam" id="PF03626">
    <property type="entry name" value="COX4_pro"/>
    <property type="match status" value="1"/>
</dbReference>
<keyword evidence="2" id="KW-1003">Cell membrane</keyword>
<reference evidence="7" key="1">
    <citation type="submission" date="2018-05" db="EMBL/GenBank/DDBJ databases">
        <authorList>
            <person name="Lanie J.A."/>
            <person name="Ng W.-L."/>
            <person name="Kazmierczak K.M."/>
            <person name="Andrzejewski T.M."/>
            <person name="Davidsen T.M."/>
            <person name="Wayne K.J."/>
            <person name="Tettelin H."/>
            <person name="Glass J.I."/>
            <person name="Rusch D."/>
            <person name="Podicherti R."/>
            <person name="Tsui H.-C.T."/>
            <person name="Winkler M.E."/>
        </authorList>
    </citation>
    <scope>NUCLEOTIDE SEQUENCE</scope>
</reference>
<evidence type="ECO:0000256" key="5">
    <source>
        <dbReference type="ARBA" id="ARBA00023136"/>
    </source>
</evidence>
<keyword evidence="3 6" id="KW-0812">Transmembrane</keyword>
<feature type="transmembrane region" description="Helical" evidence="6">
    <location>
        <begin position="38"/>
        <end position="57"/>
    </location>
</feature>
<name>A0A381V5N9_9ZZZZ</name>
<accession>A0A381V5N9</accession>
<feature type="transmembrane region" description="Helical" evidence="6">
    <location>
        <begin position="69"/>
        <end position="92"/>
    </location>
</feature>
<dbReference type="GO" id="GO:0005886">
    <property type="term" value="C:plasma membrane"/>
    <property type="evidence" value="ECO:0007669"/>
    <property type="project" value="UniProtKB-SubCell"/>
</dbReference>
<comment type="subcellular location">
    <subcellularLocation>
        <location evidence="1">Cell membrane</location>
        <topology evidence="1">Multi-pass membrane protein</topology>
    </subcellularLocation>
</comment>